<dbReference type="Pfam" id="PF13349">
    <property type="entry name" value="DUF4097"/>
    <property type="match status" value="1"/>
</dbReference>
<dbReference type="Proteomes" id="UP000247698">
    <property type="component" value="Unassembled WGS sequence"/>
</dbReference>
<gene>
    <name evidence="2" type="ORF">DK873_00715</name>
</gene>
<organism evidence="2 3">
    <name type="scientific">Lactobacillus melliventris</name>
    <dbReference type="NCBI Taxonomy" id="1218507"/>
    <lineage>
        <taxon>Bacteria</taxon>
        <taxon>Bacillati</taxon>
        <taxon>Bacillota</taxon>
        <taxon>Bacilli</taxon>
        <taxon>Lactobacillales</taxon>
        <taxon>Lactobacillaceae</taxon>
        <taxon>Lactobacillus</taxon>
    </lineage>
</organism>
<feature type="domain" description="DUF4097" evidence="1">
    <location>
        <begin position="107"/>
        <end position="361"/>
    </location>
</feature>
<reference evidence="2 3" key="1">
    <citation type="submission" date="2018-05" db="EMBL/GenBank/DDBJ databases">
        <title>Reference genomes for bee gut microbiota database.</title>
        <authorList>
            <person name="Ellegaard K.M."/>
        </authorList>
    </citation>
    <scope>NUCLEOTIDE SEQUENCE [LARGE SCALE GENOMIC DNA]</scope>
    <source>
        <strain evidence="2 3">ESL0184</strain>
    </source>
</reference>
<protein>
    <recommendedName>
        <fullName evidence="1">DUF4097 domain-containing protein</fullName>
    </recommendedName>
</protein>
<dbReference type="EMBL" id="QGLG01000001">
    <property type="protein sequence ID" value="PXY86104.1"/>
    <property type="molecule type" value="Genomic_DNA"/>
</dbReference>
<proteinExistence type="predicted"/>
<name>A0ABX5N480_9LACO</name>
<evidence type="ECO:0000313" key="3">
    <source>
        <dbReference type="Proteomes" id="UP000247698"/>
    </source>
</evidence>
<evidence type="ECO:0000259" key="1">
    <source>
        <dbReference type="Pfam" id="PF13349"/>
    </source>
</evidence>
<comment type="caution">
    <text evidence="2">The sequence shown here is derived from an EMBL/GenBank/DDBJ whole genome shotgun (WGS) entry which is preliminary data.</text>
</comment>
<dbReference type="InterPro" id="IPR025164">
    <property type="entry name" value="Toastrack_DUF4097"/>
</dbReference>
<accession>A0ABX5N480</accession>
<keyword evidence="3" id="KW-1185">Reference proteome</keyword>
<evidence type="ECO:0000313" key="2">
    <source>
        <dbReference type="EMBL" id="PXY86104.1"/>
    </source>
</evidence>
<sequence length="362" mass="40643">MMNPLFENFISKLALNLSTLSTAEQKYTLDFYRDFLLDGDFQTKEEINRELGTPDSLAQQIKHDYVRFLIAATSSANAPHASDNYFNGLRVKKYPRKERTIAPGGFSEVKLEVLDTDVVIRQGQQFQVVVADYSSRPIQIDLVKQTLVVKEFPTEQKTHVLMFNRLTNASRVEITVPNVDSLTEISGHNRDGDVMLQNLSLNNFVLDLHDGDLYLNNVQVSDQLTFSGRDSDFFVTQSKIAQLASRVHDGDVSFKRSILKQIVVKTGDGDVEINQCHANLNLEARDGDIKIERSQLTNQNIVKTADGDLRLSHLAHEISVQLKTSDGDIIYHHSNIGNSFNSQNTQSDSLKAVSRDGDIIIS</sequence>